<dbReference type="Proteomes" id="UP001183410">
    <property type="component" value="Unassembled WGS sequence"/>
</dbReference>
<dbReference type="EMBL" id="JAVREO010000293">
    <property type="protein sequence ID" value="MDT0271151.1"/>
    <property type="molecule type" value="Genomic_DNA"/>
</dbReference>
<comment type="caution">
    <text evidence="7">The sequence shown here is derived from an EMBL/GenBank/DDBJ whole genome shotgun (WGS) entry which is preliminary data.</text>
</comment>
<dbReference type="Pfam" id="PF12637">
    <property type="entry name" value="TSCPD"/>
    <property type="match status" value="1"/>
</dbReference>
<accession>A0ABU2K1L1</accession>
<evidence type="ECO:0000256" key="1">
    <source>
        <dbReference type="ARBA" id="ARBA00007405"/>
    </source>
</evidence>
<evidence type="ECO:0000256" key="5">
    <source>
        <dbReference type="ARBA" id="ARBA00047754"/>
    </source>
</evidence>
<keyword evidence="4" id="KW-0547">Nucleotide-binding</keyword>
<evidence type="ECO:0000256" key="2">
    <source>
        <dbReference type="ARBA" id="ARBA00012274"/>
    </source>
</evidence>
<feature type="non-terminal residue" evidence="7">
    <location>
        <position position="1"/>
    </location>
</feature>
<comment type="similarity">
    <text evidence="1">Belongs to the ribonucleoside diphosphate reductase class-2 family.</text>
</comment>
<protein>
    <recommendedName>
        <fullName evidence="2">ribonucleoside-diphosphate reductase</fullName>
        <ecNumber evidence="2">1.17.4.1</ecNumber>
    </recommendedName>
</protein>
<keyword evidence="3" id="KW-0237">DNA synthesis</keyword>
<dbReference type="InterPro" id="IPR024434">
    <property type="entry name" value="TSCPD_dom"/>
</dbReference>
<gene>
    <name evidence="7" type="ORF">RM844_33260</name>
</gene>
<evidence type="ECO:0000313" key="8">
    <source>
        <dbReference type="Proteomes" id="UP001183410"/>
    </source>
</evidence>
<feature type="domain" description="TSCPD" evidence="6">
    <location>
        <begin position="2"/>
        <end position="74"/>
    </location>
</feature>
<sequence>QVTLGYYDTNEIGEVFISGSKAGSTTEAVARDGAVLLSIALQHGVPLETIKHALTREGNGTPSTIIGAVVDRLTEAKAEDEKSAQAET</sequence>
<dbReference type="RefSeq" id="WP_311671143.1">
    <property type="nucleotide sequence ID" value="NZ_JAVREO010000293.1"/>
</dbReference>
<dbReference type="EC" id="1.17.4.1" evidence="2"/>
<organism evidence="7 8">
    <name type="scientific">Streptomyces chisholmiae</name>
    <dbReference type="NCBI Taxonomy" id="3075540"/>
    <lineage>
        <taxon>Bacteria</taxon>
        <taxon>Bacillati</taxon>
        <taxon>Actinomycetota</taxon>
        <taxon>Actinomycetes</taxon>
        <taxon>Kitasatosporales</taxon>
        <taxon>Streptomycetaceae</taxon>
        <taxon>Streptomyces</taxon>
    </lineage>
</organism>
<evidence type="ECO:0000259" key="6">
    <source>
        <dbReference type="Pfam" id="PF12637"/>
    </source>
</evidence>
<evidence type="ECO:0000256" key="4">
    <source>
        <dbReference type="ARBA" id="ARBA00022741"/>
    </source>
</evidence>
<proteinExistence type="inferred from homology"/>
<reference evidence="8" key="1">
    <citation type="submission" date="2023-07" db="EMBL/GenBank/DDBJ databases">
        <title>30 novel species of actinomycetes from the DSMZ collection.</title>
        <authorList>
            <person name="Nouioui I."/>
        </authorList>
    </citation>
    <scope>NUCLEOTIDE SEQUENCE [LARGE SCALE GENOMIC DNA]</scope>
    <source>
        <strain evidence="8">DSM 44915</strain>
    </source>
</reference>
<comment type="catalytic activity">
    <reaction evidence="5">
        <text>a 2'-deoxyribonucleoside 5'-diphosphate + [thioredoxin]-disulfide + H2O = a ribonucleoside 5'-diphosphate + [thioredoxin]-dithiol</text>
        <dbReference type="Rhea" id="RHEA:23252"/>
        <dbReference type="Rhea" id="RHEA-COMP:10698"/>
        <dbReference type="Rhea" id="RHEA-COMP:10700"/>
        <dbReference type="ChEBI" id="CHEBI:15377"/>
        <dbReference type="ChEBI" id="CHEBI:29950"/>
        <dbReference type="ChEBI" id="CHEBI:50058"/>
        <dbReference type="ChEBI" id="CHEBI:57930"/>
        <dbReference type="ChEBI" id="CHEBI:73316"/>
        <dbReference type="EC" id="1.17.4.1"/>
    </reaction>
</comment>
<name>A0ABU2K1L1_9ACTN</name>
<keyword evidence="8" id="KW-1185">Reference proteome</keyword>
<evidence type="ECO:0000256" key="3">
    <source>
        <dbReference type="ARBA" id="ARBA00022634"/>
    </source>
</evidence>
<evidence type="ECO:0000313" key="7">
    <source>
        <dbReference type="EMBL" id="MDT0271151.1"/>
    </source>
</evidence>